<comment type="catalytic activity">
    <reaction evidence="5">
        <text>[protein]-L-glutamate 5-O-methyl ester + H2O = L-glutamyl-[protein] + methanol + H(+)</text>
        <dbReference type="Rhea" id="RHEA:23236"/>
        <dbReference type="Rhea" id="RHEA-COMP:10208"/>
        <dbReference type="Rhea" id="RHEA-COMP:10311"/>
        <dbReference type="ChEBI" id="CHEBI:15377"/>
        <dbReference type="ChEBI" id="CHEBI:15378"/>
        <dbReference type="ChEBI" id="CHEBI:17790"/>
        <dbReference type="ChEBI" id="CHEBI:29973"/>
        <dbReference type="ChEBI" id="CHEBI:82795"/>
        <dbReference type="EC" id="3.1.1.61"/>
    </reaction>
</comment>
<keyword evidence="10" id="KW-0808">Transferase</keyword>
<keyword evidence="3 6" id="KW-0378">Hydrolase</keyword>
<dbReference type="Pfam" id="PF01339">
    <property type="entry name" value="CheB_methylest"/>
    <property type="match status" value="1"/>
</dbReference>
<dbReference type="AlphaFoldDB" id="A0A6H1U3K8"/>
<feature type="active site" evidence="6">
    <location>
        <position position="166"/>
    </location>
</feature>
<evidence type="ECO:0000313" key="11">
    <source>
        <dbReference type="Proteomes" id="UP000500857"/>
    </source>
</evidence>
<evidence type="ECO:0000256" key="2">
    <source>
        <dbReference type="ARBA" id="ARBA00022500"/>
    </source>
</evidence>
<evidence type="ECO:0000313" key="10">
    <source>
        <dbReference type="EMBL" id="QIZ73424.1"/>
    </source>
</evidence>
<dbReference type="Proteomes" id="UP000500857">
    <property type="component" value="Chromosome"/>
</dbReference>
<sequence>MKIAIVNDMVLAVEALRRIVGKVPHYEIIWIAGNGSEAVAKCSQKRPDLILMDLQMPVLNGVEATAQIVRQFSCAVLIVTASIDTNVSQVFAAMGHGALDVVKMPSLATSEDSPGAIALLEKIATIAKLLGKMPSACEIARPGTGRSRATVVRSDLLPPLVAIAASTGGPQAISTILSQLPKTFRAAIVVVQHIEAQFAPGLIRWLDDRTPLTVVMLKSGQAIEPGKVYIAGQPKHAIVGADLTLNYRREPLNCPYCPSADVLFASLAQHWPAMGVGILLTGMGRDGAEGLKQLRDRGWYTIAQSREDCVVYGMPKAAAEIDAARRILPLGAIAEFLRDR</sequence>
<dbReference type="GO" id="GO:0006935">
    <property type="term" value="P:chemotaxis"/>
    <property type="evidence" value="ECO:0007669"/>
    <property type="project" value="UniProtKB-UniRule"/>
</dbReference>
<accession>A0A6H1U3K8</accession>
<evidence type="ECO:0000256" key="4">
    <source>
        <dbReference type="ARBA" id="ARBA00039140"/>
    </source>
</evidence>
<dbReference type="GO" id="GO:0008168">
    <property type="term" value="F:methyltransferase activity"/>
    <property type="evidence" value="ECO:0007669"/>
    <property type="project" value="UniProtKB-KW"/>
</dbReference>
<dbReference type="Gene3D" id="3.40.50.2300">
    <property type="match status" value="1"/>
</dbReference>
<dbReference type="Pfam" id="PF00072">
    <property type="entry name" value="Response_reg"/>
    <property type="match status" value="1"/>
</dbReference>
<dbReference type="Gene3D" id="3.40.50.180">
    <property type="entry name" value="Methylesterase CheB, C-terminal domain"/>
    <property type="match status" value="1"/>
</dbReference>
<feature type="domain" description="CheB-type methylesterase" evidence="9">
    <location>
        <begin position="142"/>
        <end position="340"/>
    </location>
</feature>
<dbReference type="InterPro" id="IPR000673">
    <property type="entry name" value="Sig_transdc_resp-reg_Me-estase"/>
</dbReference>
<keyword evidence="11" id="KW-1185">Reference proteome</keyword>
<dbReference type="NCBIfam" id="NF009206">
    <property type="entry name" value="PRK12555.1"/>
    <property type="match status" value="1"/>
</dbReference>
<dbReference type="EMBL" id="CP051167">
    <property type="protein sequence ID" value="QIZ73424.1"/>
    <property type="molecule type" value="Genomic_DNA"/>
</dbReference>
<feature type="domain" description="Response regulatory" evidence="8">
    <location>
        <begin position="2"/>
        <end position="119"/>
    </location>
</feature>
<dbReference type="EC" id="3.1.1.61" evidence="4"/>
<evidence type="ECO:0000259" key="8">
    <source>
        <dbReference type="PROSITE" id="PS50110"/>
    </source>
</evidence>
<feature type="active site" evidence="6">
    <location>
        <position position="286"/>
    </location>
</feature>
<dbReference type="InterPro" id="IPR035909">
    <property type="entry name" value="CheB_C"/>
</dbReference>
<dbReference type="GO" id="GO:0008984">
    <property type="term" value="F:protein-glutamate methylesterase activity"/>
    <property type="evidence" value="ECO:0007669"/>
    <property type="project" value="UniProtKB-EC"/>
</dbReference>
<feature type="modified residue" description="4-aspartylphosphate" evidence="7">
    <location>
        <position position="53"/>
    </location>
</feature>
<dbReference type="SUPFAM" id="SSF52172">
    <property type="entry name" value="CheY-like"/>
    <property type="match status" value="1"/>
</dbReference>
<feature type="active site" evidence="6">
    <location>
        <position position="193"/>
    </location>
</feature>
<dbReference type="SUPFAM" id="SSF52738">
    <property type="entry name" value="Methylesterase CheB, C-terminal domain"/>
    <property type="match status" value="1"/>
</dbReference>
<evidence type="ECO:0000259" key="9">
    <source>
        <dbReference type="PROSITE" id="PS50122"/>
    </source>
</evidence>
<evidence type="ECO:0000256" key="7">
    <source>
        <dbReference type="PROSITE-ProRule" id="PRU00169"/>
    </source>
</evidence>
<keyword evidence="7" id="KW-0597">Phosphoprotein</keyword>
<dbReference type="RefSeq" id="WP_168571570.1">
    <property type="nucleotide sequence ID" value="NZ_CP051167.1"/>
</dbReference>
<protein>
    <recommendedName>
        <fullName evidence="4">protein-glutamate methylesterase</fullName>
        <ecNumber evidence="4">3.1.1.61</ecNumber>
    </recommendedName>
</protein>
<proteinExistence type="predicted"/>
<dbReference type="InterPro" id="IPR011006">
    <property type="entry name" value="CheY-like_superfamily"/>
</dbReference>
<dbReference type="GO" id="GO:0032259">
    <property type="term" value="P:methylation"/>
    <property type="evidence" value="ECO:0007669"/>
    <property type="project" value="UniProtKB-KW"/>
</dbReference>
<dbReference type="GO" id="GO:0000156">
    <property type="term" value="F:phosphorelay response regulator activity"/>
    <property type="evidence" value="ECO:0007669"/>
    <property type="project" value="InterPro"/>
</dbReference>
<dbReference type="KEGG" id="oxy:HCG48_24815"/>
<dbReference type="PROSITE" id="PS50122">
    <property type="entry name" value="CHEB"/>
    <property type="match status" value="1"/>
</dbReference>
<evidence type="ECO:0000256" key="3">
    <source>
        <dbReference type="ARBA" id="ARBA00022801"/>
    </source>
</evidence>
<dbReference type="PIRSF" id="PIRSF000876">
    <property type="entry name" value="RR_chemtxs_CheB"/>
    <property type="match status" value="1"/>
</dbReference>
<dbReference type="PANTHER" id="PTHR42872:SF6">
    <property type="entry name" value="PROTEIN-GLUTAMATE METHYLESTERASE_PROTEIN-GLUTAMINE GLUTAMINASE"/>
    <property type="match status" value="1"/>
</dbReference>
<dbReference type="SMART" id="SM00448">
    <property type="entry name" value="REC"/>
    <property type="match status" value="1"/>
</dbReference>
<dbReference type="InterPro" id="IPR001789">
    <property type="entry name" value="Sig_transdc_resp-reg_receiver"/>
</dbReference>
<reference evidence="10 11" key="1">
    <citation type="submission" date="2020-04" db="EMBL/GenBank/DDBJ databases">
        <authorList>
            <person name="Basu S."/>
            <person name="Maruthanayagam V."/>
            <person name="Chakraborty S."/>
            <person name="Pramanik A."/>
            <person name="Mukherjee J."/>
            <person name="Brink B."/>
        </authorList>
    </citation>
    <scope>NUCLEOTIDE SEQUENCE [LARGE SCALE GENOMIC DNA]</scope>
    <source>
        <strain evidence="10 11">AP17</strain>
    </source>
</reference>
<gene>
    <name evidence="10" type="primary">cheB</name>
    <name evidence="10" type="ORF">HCG48_24815</name>
</gene>
<name>A0A6H1U3K8_9CYAN</name>
<organism evidence="10 11">
    <name type="scientific">Oxynema aestuarii AP17</name>
    <dbReference type="NCBI Taxonomy" id="2064643"/>
    <lineage>
        <taxon>Bacteria</taxon>
        <taxon>Bacillati</taxon>
        <taxon>Cyanobacteriota</taxon>
        <taxon>Cyanophyceae</taxon>
        <taxon>Oscillatoriophycideae</taxon>
        <taxon>Oscillatoriales</taxon>
        <taxon>Oscillatoriaceae</taxon>
        <taxon>Oxynema</taxon>
        <taxon>Oxynema aestuarii</taxon>
    </lineage>
</organism>
<evidence type="ECO:0000256" key="6">
    <source>
        <dbReference type="PROSITE-ProRule" id="PRU00050"/>
    </source>
</evidence>
<dbReference type="InterPro" id="IPR008248">
    <property type="entry name" value="CheB-like"/>
</dbReference>
<dbReference type="PANTHER" id="PTHR42872">
    <property type="entry name" value="PROTEIN-GLUTAMATE METHYLESTERASE/PROTEIN-GLUTAMINE GLUTAMINASE"/>
    <property type="match status" value="1"/>
</dbReference>
<evidence type="ECO:0000256" key="1">
    <source>
        <dbReference type="ARBA" id="ARBA00022490"/>
    </source>
</evidence>
<dbReference type="CDD" id="cd17541">
    <property type="entry name" value="REC_CheB-like"/>
    <property type="match status" value="1"/>
</dbReference>
<dbReference type="PROSITE" id="PS50110">
    <property type="entry name" value="RESPONSE_REGULATORY"/>
    <property type="match status" value="1"/>
</dbReference>
<dbReference type="CDD" id="cd16432">
    <property type="entry name" value="CheB_Rec"/>
    <property type="match status" value="1"/>
</dbReference>
<keyword evidence="1" id="KW-0963">Cytoplasm</keyword>
<evidence type="ECO:0000256" key="5">
    <source>
        <dbReference type="ARBA" id="ARBA00048267"/>
    </source>
</evidence>
<dbReference type="GO" id="GO:0005737">
    <property type="term" value="C:cytoplasm"/>
    <property type="evidence" value="ECO:0007669"/>
    <property type="project" value="InterPro"/>
</dbReference>
<keyword evidence="10" id="KW-0489">Methyltransferase</keyword>
<keyword evidence="2 6" id="KW-0145">Chemotaxis</keyword>